<feature type="chain" id="PRO_5022874186" description="histidine kinase" evidence="5">
    <location>
        <begin position="20"/>
        <end position="647"/>
    </location>
</feature>
<keyword evidence="8" id="KW-1185">Reference proteome</keyword>
<dbReference type="PROSITE" id="PS50109">
    <property type="entry name" value="HIS_KIN"/>
    <property type="match status" value="1"/>
</dbReference>
<feature type="coiled-coil region" evidence="3">
    <location>
        <begin position="363"/>
        <end position="405"/>
    </location>
</feature>
<keyword evidence="3" id="KW-0175">Coiled coil</keyword>
<dbReference type="InterPro" id="IPR004358">
    <property type="entry name" value="Sig_transdc_His_kin-like_C"/>
</dbReference>
<dbReference type="InterPro" id="IPR007487">
    <property type="entry name" value="ABC_transpt-TYRBP-like"/>
</dbReference>
<comment type="catalytic activity">
    <reaction evidence="1">
        <text>ATP + protein L-histidine = ADP + protein N-phospho-L-histidine.</text>
        <dbReference type="EC" id="2.7.13.3"/>
    </reaction>
</comment>
<evidence type="ECO:0000259" key="6">
    <source>
        <dbReference type="PROSITE" id="PS50109"/>
    </source>
</evidence>
<feature type="transmembrane region" description="Helical" evidence="4">
    <location>
        <begin position="335"/>
        <end position="361"/>
    </location>
</feature>
<accession>A0A5C1QCH4</accession>
<keyword evidence="4" id="KW-1133">Transmembrane helix</keyword>
<name>A0A5C1QCH4_9SPIO</name>
<dbReference type="RefSeq" id="WP_149567139.1">
    <property type="nucleotide sequence ID" value="NZ_CP035807.1"/>
</dbReference>
<keyword evidence="4" id="KW-0472">Membrane</keyword>
<dbReference type="Pfam" id="PF04392">
    <property type="entry name" value="ABC_sub_bind"/>
    <property type="match status" value="1"/>
</dbReference>
<evidence type="ECO:0000313" key="8">
    <source>
        <dbReference type="Proteomes" id="UP000323824"/>
    </source>
</evidence>
<evidence type="ECO:0000256" key="1">
    <source>
        <dbReference type="ARBA" id="ARBA00000085"/>
    </source>
</evidence>
<dbReference type="AlphaFoldDB" id="A0A5C1QCH4"/>
<evidence type="ECO:0000256" key="3">
    <source>
        <dbReference type="SAM" id="Coils"/>
    </source>
</evidence>
<dbReference type="PRINTS" id="PR00344">
    <property type="entry name" value="BCTRLSENSOR"/>
</dbReference>
<evidence type="ECO:0000256" key="5">
    <source>
        <dbReference type="SAM" id="SignalP"/>
    </source>
</evidence>
<dbReference type="OrthoDB" id="312445at2"/>
<dbReference type="Gene3D" id="3.30.565.10">
    <property type="entry name" value="Histidine kinase-like ATPase, C-terminal domain"/>
    <property type="match status" value="1"/>
</dbReference>
<proteinExistence type="predicted"/>
<sequence>MRFKILFLLFILMNSSLYSQSFITKDLSNKSVLLLNSYHKGFRWTDDITHEVIKGLSPYEIELHIEFMDSKRGWDREYQLKLADLLKYKVGRHNYDLILTSDDNAFNFVIENRAEIFKNKPIIFCGVNNLLADKASKYRDITGINEEIDIIGSLDLIKKLHPKIEKISIITDNTTTGQRLQKGINEVIPLYPELSIKLDYNLTGDELINLVESSGKDTVILFTLFYTDKNNDYYENILSEIYKVSINPIYGTWDFNLNNGIIGGVLVTGSSQGEFVAQKALEILGGKDINSIPIEYRTPTKTILDYNLLNRYAMDIPQNSQIELINKPDTFYNKYGYIINIIITIVVILLLSLLIISYAFLKSKRAESELNNYKAHLEEVVLERTEELQENIIELKNTQDELVESKKMAYLGSLVAGVAHKLNTPIGIGITSVTHLRSKSLKLHKEFSLNQLKKSSLMDYLLESKEALDLINSNLNKAADIITVFKQVAVDEIEDKKDRVNLSELVHGVVNRIISPIKGFNFDINIFCPDTIYLDTSPEILITIFTNLIRNSLEHGLKDLMYGSINIIINRDKDIINIKYYDSGHGISKDVIGRIFEPFFSTKKSNGNLGLGLNIVYNLVVNKLKGSIKCVNENDYTIFYIKLSVNK</sequence>
<dbReference type="PANTHER" id="PTHR43065">
    <property type="entry name" value="SENSOR HISTIDINE KINASE"/>
    <property type="match status" value="1"/>
</dbReference>
<evidence type="ECO:0000256" key="2">
    <source>
        <dbReference type="ARBA" id="ARBA00012438"/>
    </source>
</evidence>
<dbReference type="KEGG" id="sper:EW093_03920"/>
<gene>
    <name evidence="7" type="ORF">EW093_03920</name>
</gene>
<dbReference type="InterPro" id="IPR005467">
    <property type="entry name" value="His_kinase_dom"/>
</dbReference>
<dbReference type="InterPro" id="IPR003594">
    <property type="entry name" value="HATPase_dom"/>
</dbReference>
<dbReference type="InterPro" id="IPR036890">
    <property type="entry name" value="HATPase_C_sf"/>
</dbReference>
<dbReference type="Gene3D" id="1.10.287.130">
    <property type="match status" value="1"/>
</dbReference>
<dbReference type="GO" id="GO:0004673">
    <property type="term" value="F:protein histidine kinase activity"/>
    <property type="evidence" value="ECO:0007669"/>
    <property type="project" value="UniProtKB-EC"/>
</dbReference>
<feature type="signal peptide" evidence="5">
    <location>
        <begin position="1"/>
        <end position="19"/>
    </location>
</feature>
<feature type="domain" description="Histidine kinase" evidence="6">
    <location>
        <begin position="417"/>
        <end position="647"/>
    </location>
</feature>
<reference evidence="7 8" key="2">
    <citation type="submission" date="2019-09" db="EMBL/GenBank/DDBJ databases">
        <title>Complete Genome Sequence and Methylome Analysis of free living Spirochaetas.</title>
        <authorList>
            <person name="Leshcheva N."/>
            <person name="Mikheeva N."/>
        </authorList>
    </citation>
    <scope>NUCLEOTIDE SEQUENCE [LARGE SCALE GENOMIC DNA]</scope>
    <source>
        <strain evidence="7 8">P</strain>
    </source>
</reference>
<reference evidence="7 8" key="1">
    <citation type="submission" date="2019-02" db="EMBL/GenBank/DDBJ databases">
        <authorList>
            <person name="Fomenkov A."/>
            <person name="Dubinina G."/>
            <person name="Grabovich M."/>
            <person name="Vincze T."/>
            <person name="Roberts R.J."/>
        </authorList>
    </citation>
    <scope>NUCLEOTIDE SEQUENCE [LARGE SCALE GENOMIC DNA]</scope>
    <source>
        <strain evidence="7 8">P</strain>
    </source>
</reference>
<keyword evidence="5" id="KW-0732">Signal</keyword>
<protein>
    <recommendedName>
        <fullName evidence="2">histidine kinase</fullName>
        <ecNumber evidence="2">2.7.13.3</ecNumber>
    </recommendedName>
</protein>
<dbReference type="EMBL" id="CP035807">
    <property type="protein sequence ID" value="QEN03882.1"/>
    <property type="molecule type" value="Genomic_DNA"/>
</dbReference>
<dbReference type="SMART" id="SM00387">
    <property type="entry name" value="HATPase_c"/>
    <property type="match status" value="1"/>
</dbReference>
<dbReference type="Gene3D" id="3.40.50.2300">
    <property type="match status" value="2"/>
</dbReference>
<dbReference type="EC" id="2.7.13.3" evidence="2"/>
<dbReference type="Proteomes" id="UP000323824">
    <property type="component" value="Chromosome"/>
</dbReference>
<evidence type="ECO:0000313" key="7">
    <source>
        <dbReference type="EMBL" id="QEN03882.1"/>
    </source>
</evidence>
<dbReference type="SUPFAM" id="SSF55874">
    <property type="entry name" value="ATPase domain of HSP90 chaperone/DNA topoisomerase II/histidine kinase"/>
    <property type="match status" value="1"/>
</dbReference>
<organism evidence="7 8">
    <name type="scientific">Thiospirochaeta perfilievii</name>
    <dbReference type="NCBI Taxonomy" id="252967"/>
    <lineage>
        <taxon>Bacteria</taxon>
        <taxon>Pseudomonadati</taxon>
        <taxon>Spirochaetota</taxon>
        <taxon>Spirochaetia</taxon>
        <taxon>Spirochaetales</taxon>
        <taxon>Spirochaetaceae</taxon>
        <taxon>Thiospirochaeta</taxon>
    </lineage>
</organism>
<dbReference type="Pfam" id="PF02518">
    <property type="entry name" value="HATPase_c"/>
    <property type="match status" value="1"/>
</dbReference>
<evidence type="ECO:0000256" key="4">
    <source>
        <dbReference type="SAM" id="Phobius"/>
    </source>
</evidence>
<keyword evidence="4" id="KW-0812">Transmembrane</keyword>